<feature type="transmembrane region" description="Helical" evidence="1">
    <location>
        <begin position="37"/>
        <end position="58"/>
    </location>
</feature>
<keyword evidence="1" id="KW-0472">Membrane</keyword>
<evidence type="ECO:0000256" key="1">
    <source>
        <dbReference type="SAM" id="Phobius"/>
    </source>
</evidence>
<accession>A0A3M7PCC9</accession>
<feature type="transmembrane region" description="Helical" evidence="1">
    <location>
        <begin position="5"/>
        <end position="25"/>
    </location>
</feature>
<dbReference type="AlphaFoldDB" id="A0A3M7PCC9"/>
<organism evidence="2 3">
    <name type="scientific">Brachionus plicatilis</name>
    <name type="common">Marine rotifer</name>
    <name type="synonym">Brachionus muelleri</name>
    <dbReference type="NCBI Taxonomy" id="10195"/>
    <lineage>
        <taxon>Eukaryota</taxon>
        <taxon>Metazoa</taxon>
        <taxon>Spiralia</taxon>
        <taxon>Gnathifera</taxon>
        <taxon>Rotifera</taxon>
        <taxon>Eurotatoria</taxon>
        <taxon>Monogononta</taxon>
        <taxon>Pseudotrocha</taxon>
        <taxon>Ploima</taxon>
        <taxon>Brachionidae</taxon>
        <taxon>Brachionus</taxon>
    </lineage>
</organism>
<sequence length="68" mass="7713">MSIIVFFEICGAAILNCLIISSMLFDYVQMTDVTQCLFLEFFVANSIMVLLKPCPFIVSDQILKKKKS</sequence>
<dbReference type="EMBL" id="REGN01011923">
    <property type="protein sequence ID" value="RMZ96765.1"/>
    <property type="molecule type" value="Genomic_DNA"/>
</dbReference>
<reference evidence="2 3" key="1">
    <citation type="journal article" date="2018" name="Sci. Rep.">
        <title>Genomic signatures of local adaptation to the degree of environmental predictability in rotifers.</title>
        <authorList>
            <person name="Franch-Gras L."/>
            <person name="Hahn C."/>
            <person name="Garcia-Roger E.M."/>
            <person name="Carmona M.J."/>
            <person name="Serra M."/>
            <person name="Gomez A."/>
        </authorList>
    </citation>
    <scope>NUCLEOTIDE SEQUENCE [LARGE SCALE GENOMIC DNA]</scope>
    <source>
        <strain evidence="2">HYR1</strain>
    </source>
</reference>
<dbReference type="Proteomes" id="UP000276133">
    <property type="component" value="Unassembled WGS sequence"/>
</dbReference>
<name>A0A3M7PCC9_BRAPC</name>
<evidence type="ECO:0000313" key="3">
    <source>
        <dbReference type="Proteomes" id="UP000276133"/>
    </source>
</evidence>
<evidence type="ECO:0000313" key="2">
    <source>
        <dbReference type="EMBL" id="RMZ96765.1"/>
    </source>
</evidence>
<gene>
    <name evidence="2" type="ORF">BpHYR1_029340</name>
</gene>
<comment type="caution">
    <text evidence="2">The sequence shown here is derived from an EMBL/GenBank/DDBJ whole genome shotgun (WGS) entry which is preliminary data.</text>
</comment>
<keyword evidence="1" id="KW-1133">Transmembrane helix</keyword>
<keyword evidence="1" id="KW-0812">Transmembrane</keyword>
<protein>
    <submittedName>
        <fullName evidence="2">Uncharacterized protein</fullName>
    </submittedName>
</protein>
<proteinExistence type="predicted"/>
<keyword evidence="3" id="KW-1185">Reference proteome</keyword>